<name>A0A6H5HBB3_9HEMI</name>
<protein>
    <submittedName>
        <fullName evidence="1">Uncharacterized protein</fullName>
    </submittedName>
</protein>
<evidence type="ECO:0000313" key="2">
    <source>
        <dbReference type="Proteomes" id="UP000479000"/>
    </source>
</evidence>
<organism evidence="1 2">
    <name type="scientific">Nesidiocoris tenuis</name>
    <dbReference type="NCBI Taxonomy" id="355587"/>
    <lineage>
        <taxon>Eukaryota</taxon>
        <taxon>Metazoa</taxon>
        <taxon>Ecdysozoa</taxon>
        <taxon>Arthropoda</taxon>
        <taxon>Hexapoda</taxon>
        <taxon>Insecta</taxon>
        <taxon>Pterygota</taxon>
        <taxon>Neoptera</taxon>
        <taxon>Paraneoptera</taxon>
        <taxon>Hemiptera</taxon>
        <taxon>Heteroptera</taxon>
        <taxon>Panheteroptera</taxon>
        <taxon>Cimicomorpha</taxon>
        <taxon>Miridae</taxon>
        <taxon>Dicyphina</taxon>
        <taxon>Nesidiocoris</taxon>
    </lineage>
</organism>
<dbReference type="EMBL" id="CADCXU010027034">
    <property type="protein sequence ID" value="CAB0013885.1"/>
    <property type="molecule type" value="Genomic_DNA"/>
</dbReference>
<reference evidence="1 2" key="1">
    <citation type="submission" date="2020-02" db="EMBL/GenBank/DDBJ databases">
        <authorList>
            <person name="Ferguson B K."/>
        </authorList>
    </citation>
    <scope>NUCLEOTIDE SEQUENCE [LARGE SCALE GENOMIC DNA]</scope>
</reference>
<dbReference type="AlphaFoldDB" id="A0A6H5HBB3"/>
<gene>
    <name evidence="1" type="ORF">NTEN_LOCUS18430</name>
</gene>
<proteinExistence type="predicted"/>
<sequence>MSKTRYANLKTYLKLRYVQLPEYKQKSTYITPGEIDCMKTAVNVGYFVKYAQPCMRIFLNFASGDQRAHCFLLLFQVLTDGQTGSRTNGYTDACSETEKRNGMQLQAKNKKSAKVACLYAE</sequence>
<keyword evidence="2" id="KW-1185">Reference proteome</keyword>
<dbReference type="Proteomes" id="UP000479000">
    <property type="component" value="Unassembled WGS sequence"/>
</dbReference>
<accession>A0A6H5HBB3</accession>
<evidence type="ECO:0000313" key="1">
    <source>
        <dbReference type="EMBL" id="CAB0013885.1"/>
    </source>
</evidence>